<dbReference type="Pfam" id="PF20242">
    <property type="entry name" value="Emfourin"/>
    <property type="match status" value="1"/>
</dbReference>
<gene>
    <name evidence="1" type="ORF">CXK94_10005</name>
</gene>
<reference evidence="1 2" key="1">
    <citation type="submission" date="2018-01" db="EMBL/GenBank/DDBJ databases">
        <title>Denitrification phenotypes of diverse strains of Pseudomonas stutzeri.</title>
        <authorList>
            <person name="Milligan D.A."/>
            <person name="Bergaust L."/>
            <person name="Bakken L.R."/>
            <person name="Frostegard A."/>
        </authorList>
    </citation>
    <scope>NUCLEOTIDE SEQUENCE [LARGE SCALE GENOMIC DNA]</scope>
    <source>
        <strain evidence="1 2">24a75</strain>
    </source>
</reference>
<dbReference type="InterPro" id="IPR049457">
    <property type="entry name" value="Emfourin"/>
</dbReference>
<dbReference type="Proteomes" id="UP000236023">
    <property type="component" value="Unassembled WGS sequence"/>
</dbReference>
<dbReference type="AlphaFoldDB" id="A0A2N8T538"/>
<dbReference type="RefSeq" id="WP_102894225.1">
    <property type="nucleotide sequence ID" value="NZ_JAMOHU010000015.1"/>
</dbReference>
<sequence length="110" mass="12442">MKMPALGPDSSLRLSRQGGFAALPGLTRPRQIEFARCDAAQRRDICTLLERCLPVASKTAGAGDQRYYRIELHYRREDVDAEMILQIPEERAPQELVQLWRDGTTSNAAR</sequence>
<accession>A0A2N8T538</accession>
<evidence type="ECO:0000313" key="1">
    <source>
        <dbReference type="EMBL" id="PNG09871.1"/>
    </source>
</evidence>
<proteinExistence type="predicted"/>
<dbReference type="EMBL" id="POUT01000004">
    <property type="protein sequence ID" value="PNG09871.1"/>
    <property type="molecule type" value="Genomic_DNA"/>
</dbReference>
<evidence type="ECO:0000313" key="2">
    <source>
        <dbReference type="Proteomes" id="UP000236023"/>
    </source>
</evidence>
<organism evidence="1 2">
    <name type="scientific">Stutzerimonas stutzeri</name>
    <name type="common">Pseudomonas stutzeri</name>
    <dbReference type="NCBI Taxonomy" id="316"/>
    <lineage>
        <taxon>Bacteria</taxon>
        <taxon>Pseudomonadati</taxon>
        <taxon>Pseudomonadota</taxon>
        <taxon>Gammaproteobacteria</taxon>
        <taxon>Pseudomonadales</taxon>
        <taxon>Pseudomonadaceae</taxon>
        <taxon>Stutzerimonas</taxon>
    </lineage>
</organism>
<name>A0A2N8T538_STUST</name>
<protein>
    <submittedName>
        <fullName evidence="1">Uncharacterized protein</fullName>
    </submittedName>
</protein>
<comment type="caution">
    <text evidence="1">The sequence shown here is derived from an EMBL/GenBank/DDBJ whole genome shotgun (WGS) entry which is preliminary data.</text>
</comment>